<dbReference type="RefSeq" id="WP_168567948.1">
    <property type="nucleotide sequence ID" value="NZ_CP051167.1"/>
</dbReference>
<name>A0A6H1TTC1_9CYAN</name>
<dbReference type="KEGG" id="oxy:HCG48_03695"/>
<dbReference type="EMBL" id="CP051167">
    <property type="protein sequence ID" value="QIZ69791.1"/>
    <property type="molecule type" value="Genomic_DNA"/>
</dbReference>
<proteinExistence type="inferred from homology"/>
<dbReference type="PANTHER" id="PTHR43344">
    <property type="entry name" value="PHOSPHOSERINE PHOSPHATASE"/>
    <property type="match status" value="1"/>
</dbReference>
<dbReference type="Pfam" id="PF12710">
    <property type="entry name" value="HAD"/>
    <property type="match status" value="1"/>
</dbReference>
<dbReference type="Gene3D" id="3.40.50.1000">
    <property type="entry name" value="HAD superfamily/HAD-like"/>
    <property type="match status" value="1"/>
</dbReference>
<evidence type="ECO:0000256" key="1">
    <source>
        <dbReference type="ARBA" id="ARBA00009184"/>
    </source>
</evidence>
<dbReference type="InterPro" id="IPR023214">
    <property type="entry name" value="HAD_sf"/>
</dbReference>
<dbReference type="SUPFAM" id="SSF56784">
    <property type="entry name" value="HAD-like"/>
    <property type="match status" value="1"/>
</dbReference>
<dbReference type="GO" id="GO:0036424">
    <property type="term" value="F:L-phosphoserine phosphatase activity"/>
    <property type="evidence" value="ECO:0007669"/>
    <property type="project" value="TreeGrafter"/>
</dbReference>
<dbReference type="NCBIfam" id="TIGR01488">
    <property type="entry name" value="HAD-SF-IB"/>
    <property type="match status" value="1"/>
</dbReference>
<reference evidence="2 3" key="1">
    <citation type="submission" date="2020-04" db="EMBL/GenBank/DDBJ databases">
        <authorList>
            <person name="Basu S."/>
            <person name="Maruthanayagam V."/>
            <person name="Chakraborty S."/>
            <person name="Pramanik A."/>
            <person name="Mukherjee J."/>
            <person name="Brink B."/>
        </authorList>
    </citation>
    <scope>NUCLEOTIDE SEQUENCE [LARGE SCALE GENOMIC DNA]</scope>
    <source>
        <strain evidence="2 3">AP17</strain>
    </source>
</reference>
<gene>
    <name evidence="2" type="ORF">HCG48_03695</name>
</gene>
<accession>A0A6H1TTC1</accession>
<dbReference type="Gene3D" id="3.90.1470.20">
    <property type="match status" value="1"/>
</dbReference>
<dbReference type="GO" id="GO:0005737">
    <property type="term" value="C:cytoplasm"/>
    <property type="evidence" value="ECO:0007669"/>
    <property type="project" value="TreeGrafter"/>
</dbReference>
<protein>
    <submittedName>
        <fullName evidence="2">HAD-IB family phosphatase</fullName>
    </submittedName>
</protein>
<evidence type="ECO:0000313" key="3">
    <source>
        <dbReference type="Proteomes" id="UP000500857"/>
    </source>
</evidence>
<comment type="similarity">
    <text evidence="1">Belongs to the HAD-like hydrolase superfamily. SerB family.</text>
</comment>
<dbReference type="GO" id="GO:0000287">
    <property type="term" value="F:magnesium ion binding"/>
    <property type="evidence" value="ECO:0007669"/>
    <property type="project" value="TreeGrafter"/>
</dbReference>
<evidence type="ECO:0000313" key="2">
    <source>
        <dbReference type="EMBL" id="QIZ69791.1"/>
    </source>
</evidence>
<dbReference type="PANTHER" id="PTHR43344:SF21">
    <property type="entry name" value="POLYOL PHOSPHATE PHOSPHATASE PYP1"/>
    <property type="match status" value="1"/>
</dbReference>
<organism evidence="2 3">
    <name type="scientific">Oxynema aestuarii AP17</name>
    <dbReference type="NCBI Taxonomy" id="2064643"/>
    <lineage>
        <taxon>Bacteria</taxon>
        <taxon>Bacillati</taxon>
        <taxon>Cyanobacteriota</taxon>
        <taxon>Cyanophyceae</taxon>
        <taxon>Oscillatoriophycideae</taxon>
        <taxon>Oscillatoriales</taxon>
        <taxon>Oscillatoriaceae</taxon>
        <taxon>Oxynema</taxon>
        <taxon>Oxynema aestuarii</taxon>
    </lineage>
</organism>
<dbReference type="GO" id="GO:0006564">
    <property type="term" value="P:L-serine biosynthetic process"/>
    <property type="evidence" value="ECO:0007669"/>
    <property type="project" value="TreeGrafter"/>
</dbReference>
<dbReference type="InterPro" id="IPR050582">
    <property type="entry name" value="HAD-like_SerB"/>
</dbReference>
<dbReference type="InterPro" id="IPR036412">
    <property type="entry name" value="HAD-like_sf"/>
</dbReference>
<dbReference type="AlphaFoldDB" id="A0A6H1TTC1"/>
<keyword evidence="3" id="KW-1185">Reference proteome</keyword>
<dbReference type="Proteomes" id="UP000500857">
    <property type="component" value="Chromosome"/>
</dbReference>
<sequence>MKRIVFCDFDGTITTQDTFVKMMREFAPECARDLLPEIYALRLSLRDGIRQTLESIPSRRYGEILDFIRPEPRRSGFVEFLDFLDARNVPIVVVSGGLRGMVETVLGDVRSRILAIHAVEADTRGEYLRISSQFEGGTELVAKVKAIEHYAPEQAVAIGDSVTDLNMALHAPIVFARERLADYLEARDRPYFPWNDFFDIRDRLQQLWEI</sequence>